<proteinExistence type="predicted"/>
<evidence type="ECO:0000313" key="1">
    <source>
        <dbReference type="EnsemblMetazoa" id="Aqu2.1.09295_001"/>
    </source>
</evidence>
<sequence length="124" mass="13823">VKVVAVGKFKKIISKILSPITSTWSTKREKSQHITSVYNSSGTMKQLLVSLNVQLINSEATSNEERKMFQDLLAEKTALVKKVENEGDTGMQELKLVIEEKQAEIKALQFSLRDATAIAAEDKK</sequence>
<protein>
    <submittedName>
        <fullName evidence="1">Uncharacterized protein</fullName>
    </submittedName>
</protein>
<dbReference type="InParanoid" id="A0A1X7T466"/>
<organism evidence="1">
    <name type="scientific">Amphimedon queenslandica</name>
    <name type="common">Sponge</name>
    <dbReference type="NCBI Taxonomy" id="400682"/>
    <lineage>
        <taxon>Eukaryota</taxon>
        <taxon>Metazoa</taxon>
        <taxon>Porifera</taxon>
        <taxon>Demospongiae</taxon>
        <taxon>Heteroscleromorpha</taxon>
        <taxon>Haplosclerida</taxon>
        <taxon>Niphatidae</taxon>
        <taxon>Amphimedon</taxon>
    </lineage>
</organism>
<dbReference type="EnsemblMetazoa" id="Aqu2.1.09295_001">
    <property type="protein sequence ID" value="Aqu2.1.09295_001"/>
    <property type="gene ID" value="Aqu2.1.09295"/>
</dbReference>
<reference evidence="1" key="1">
    <citation type="submission" date="2017-05" db="UniProtKB">
        <authorList>
            <consortium name="EnsemblMetazoa"/>
        </authorList>
    </citation>
    <scope>IDENTIFICATION</scope>
</reference>
<dbReference type="AlphaFoldDB" id="A0A1X7T466"/>
<name>A0A1X7T466_AMPQE</name>
<accession>A0A1X7T466</accession>